<name>K1LQV8_9LACT</name>
<dbReference type="RefSeq" id="WP_006908012.1">
    <property type="nucleotide sequence ID" value="NZ_JH932292.1"/>
</dbReference>
<evidence type="ECO:0000313" key="2">
    <source>
        <dbReference type="Proteomes" id="UP000004465"/>
    </source>
</evidence>
<dbReference type="STRING" id="883111.HMPREF9706_00692"/>
<gene>
    <name evidence="1" type="ORF">HMPREF9706_00692</name>
</gene>
<dbReference type="EMBL" id="AGZD01000007">
    <property type="protein sequence ID" value="EKB54502.1"/>
    <property type="molecule type" value="Genomic_DNA"/>
</dbReference>
<reference evidence="1 2" key="1">
    <citation type="submission" date="2012-07" db="EMBL/GenBank/DDBJ databases">
        <title>The Genome Sequence of Facklamia hominis CCUG 36813.</title>
        <authorList>
            <consortium name="The Broad Institute Genome Sequencing Platform"/>
            <person name="Earl A."/>
            <person name="Ward D."/>
            <person name="Feldgarden M."/>
            <person name="Gevers D."/>
            <person name="Huys G."/>
            <person name="Walker B."/>
            <person name="Young S.K."/>
            <person name="Zeng Q."/>
            <person name="Gargeya S."/>
            <person name="Fitzgerald M."/>
            <person name="Haas B."/>
            <person name="Abouelleil A."/>
            <person name="Alvarado L."/>
            <person name="Arachchi H.M."/>
            <person name="Berlin A.M."/>
            <person name="Chapman S.B."/>
            <person name="Goldberg J."/>
            <person name="Griggs A."/>
            <person name="Gujja S."/>
            <person name="Hansen M."/>
            <person name="Howarth C."/>
            <person name="Imamovic A."/>
            <person name="Larimer J."/>
            <person name="McCowen C."/>
            <person name="Montmayeur A."/>
            <person name="Murphy C."/>
            <person name="Neiman D."/>
            <person name="Pearson M."/>
            <person name="Priest M."/>
            <person name="Roberts A."/>
            <person name="Saif S."/>
            <person name="Shea T."/>
            <person name="Sisk P."/>
            <person name="Sykes S."/>
            <person name="Wortman J."/>
            <person name="Nusbaum C."/>
            <person name="Birren B."/>
        </authorList>
    </citation>
    <scope>NUCLEOTIDE SEQUENCE [LARGE SCALE GENOMIC DNA]</scope>
    <source>
        <strain evidence="1 2">CCUG 36813</strain>
    </source>
</reference>
<protein>
    <submittedName>
        <fullName evidence="1">Uncharacterized protein</fullName>
    </submittedName>
</protein>
<proteinExistence type="predicted"/>
<organism evidence="1 2">
    <name type="scientific">Facklamia hominis CCUG 36813</name>
    <dbReference type="NCBI Taxonomy" id="883111"/>
    <lineage>
        <taxon>Bacteria</taxon>
        <taxon>Bacillati</taxon>
        <taxon>Bacillota</taxon>
        <taxon>Bacilli</taxon>
        <taxon>Lactobacillales</taxon>
        <taxon>Aerococcaceae</taxon>
        <taxon>Facklamia</taxon>
    </lineage>
</organism>
<dbReference type="AlphaFoldDB" id="K1LQV8"/>
<dbReference type="PATRIC" id="fig|883111.3.peg.693"/>
<dbReference type="Proteomes" id="UP000004465">
    <property type="component" value="Unassembled WGS sequence"/>
</dbReference>
<evidence type="ECO:0000313" key="1">
    <source>
        <dbReference type="EMBL" id="EKB54502.1"/>
    </source>
</evidence>
<sequence length="80" mass="9207">MTNEELESMIQEIHKNIVENEYSSDSIKDKLADYADDDDAISSSSLVAFVLNENRHYTCTMIYSLFSRLLDQGYFSDDNP</sequence>
<keyword evidence="2" id="KW-1185">Reference proteome</keyword>
<dbReference type="HOGENOM" id="CLU_2584536_0_0_9"/>
<comment type="caution">
    <text evidence="1">The sequence shown here is derived from an EMBL/GenBank/DDBJ whole genome shotgun (WGS) entry which is preliminary data.</text>
</comment>
<accession>K1LQV8</accession>